<proteinExistence type="inferred from homology"/>
<dbReference type="EMBL" id="OC858276">
    <property type="protein sequence ID" value="CAD7626261.1"/>
    <property type="molecule type" value="Genomic_DNA"/>
</dbReference>
<evidence type="ECO:0000256" key="5">
    <source>
        <dbReference type="ARBA" id="ARBA00022617"/>
    </source>
</evidence>
<evidence type="ECO:0000256" key="8">
    <source>
        <dbReference type="ARBA" id="ARBA00022848"/>
    </source>
</evidence>
<keyword evidence="8" id="KW-0492">Microsome</keyword>
<dbReference type="SUPFAM" id="SSF48264">
    <property type="entry name" value="Cytochrome P450"/>
    <property type="match status" value="1"/>
</dbReference>
<evidence type="ECO:0000256" key="4">
    <source>
        <dbReference type="ARBA" id="ARBA00010617"/>
    </source>
</evidence>
<evidence type="ECO:0000256" key="2">
    <source>
        <dbReference type="ARBA" id="ARBA00004174"/>
    </source>
</evidence>
<dbReference type="InterPro" id="IPR002401">
    <property type="entry name" value="Cyt_P450_E_grp-I"/>
</dbReference>
<evidence type="ECO:0000256" key="1">
    <source>
        <dbReference type="ARBA" id="ARBA00001971"/>
    </source>
</evidence>
<keyword evidence="7" id="KW-0256">Endoplasmic reticulum</keyword>
<dbReference type="PANTHER" id="PTHR24292">
    <property type="entry name" value="CYTOCHROME P450"/>
    <property type="match status" value="1"/>
</dbReference>
<dbReference type="Proteomes" id="UP000759131">
    <property type="component" value="Unassembled WGS sequence"/>
</dbReference>
<evidence type="ECO:0008006" key="17">
    <source>
        <dbReference type="Google" id="ProtNLM"/>
    </source>
</evidence>
<dbReference type="InterPro" id="IPR036396">
    <property type="entry name" value="Cyt_P450_sf"/>
</dbReference>
<comment type="cofactor">
    <cofactor evidence="1 13">
        <name>heme</name>
        <dbReference type="ChEBI" id="CHEBI:30413"/>
    </cofactor>
</comment>
<dbReference type="CDD" id="cd11055">
    <property type="entry name" value="CYP3A-like"/>
    <property type="match status" value="1"/>
</dbReference>
<evidence type="ECO:0000256" key="13">
    <source>
        <dbReference type="PIRSR" id="PIRSR602401-1"/>
    </source>
</evidence>
<dbReference type="Pfam" id="PF00067">
    <property type="entry name" value="p450"/>
    <property type="match status" value="1"/>
</dbReference>
<name>A0A7R9KN87_9ACAR</name>
<comment type="similarity">
    <text evidence="4 14">Belongs to the cytochrome P450 family.</text>
</comment>
<evidence type="ECO:0000256" key="3">
    <source>
        <dbReference type="ARBA" id="ARBA00004406"/>
    </source>
</evidence>
<dbReference type="EMBL" id="CAJPIZ010003701">
    <property type="protein sequence ID" value="CAG2106691.1"/>
    <property type="molecule type" value="Genomic_DNA"/>
</dbReference>
<dbReference type="GO" id="GO:0016705">
    <property type="term" value="F:oxidoreductase activity, acting on paired donors, with incorporation or reduction of molecular oxygen"/>
    <property type="evidence" value="ECO:0007669"/>
    <property type="project" value="InterPro"/>
</dbReference>
<evidence type="ECO:0000256" key="14">
    <source>
        <dbReference type="RuleBase" id="RU000461"/>
    </source>
</evidence>
<reference evidence="15" key="1">
    <citation type="submission" date="2020-11" db="EMBL/GenBank/DDBJ databases">
        <authorList>
            <person name="Tran Van P."/>
        </authorList>
    </citation>
    <scope>NUCLEOTIDE SEQUENCE</scope>
</reference>
<keyword evidence="16" id="KW-1185">Reference proteome</keyword>
<dbReference type="InterPro" id="IPR050476">
    <property type="entry name" value="Insect_CytP450_Detox"/>
</dbReference>
<dbReference type="GO" id="GO:0020037">
    <property type="term" value="F:heme binding"/>
    <property type="evidence" value="ECO:0007669"/>
    <property type="project" value="InterPro"/>
</dbReference>
<evidence type="ECO:0000256" key="11">
    <source>
        <dbReference type="ARBA" id="ARBA00023033"/>
    </source>
</evidence>
<dbReference type="PANTHER" id="PTHR24292:SF54">
    <property type="entry name" value="CYP9F3-RELATED"/>
    <property type="match status" value="1"/>
</dbReference>
<dbReference type="GO" id="GO:0004497">
    <property type="term" value="F:monooxygenase activity"/>
    <property type="evidence" value="ECO:0007669"/>
    <property type="project" value="UniProtKB-KW"/>
</dbReference>
<evidence type="ECO:0000256" key="9">
    <source>
        <dbReference type="ARBA" id="ARBA00023002"/>
    </source>
</evidence>
<comment type="subcellular location">
    <subcellularLocation>
        <location evidence="3">Endoplasmic reticulum membrane</location>
        <topology evidence="3">Peripheral membrane protein</topology>
    </subcellularLocation>
    <subcellularLocation>
        <location evidence="2">Microsome membrane</location>
        <topology evidence="2">Peripheral membrane protein</topology>
    </subcellularLocation>
</comment>
<dbReference type="GO" id="GO:0005789">
    <property type="term" value="C:endoplasmic reticulum membrane"/>
    <property type="evidence" value="ECO:0007669"/>
    <property type="project" value="UniProtKB-SubCell"/>
</dbReference>
<keyword evidence="11 14" id="KW-0503">Monooxygenase</keyword>
<feature type="binding site" description="axial binding residue" evidence="13">
    <location>
        <position position="446"/>
    </location>
    <ligand>
        <name>heme</name>
        <dbReference type="ChEBI" id="CHEBI:30413"/>
    </ligand>
    <ligandPart>
        <name>Fe</name>
        <dbReference type="ChEBI" id="CHEBI:18248"/>
    </ligandPart>
</feature>
<keyword evidence="12" id="KW-0472">Membrane</keyword>
<evidence type="ECO:0000256" key="12">
    <source>
        <dbReference type="ARBA" id="ARBA00023136"/>
    </source>
</evidence>
<protein>
    <recommendedName>
        <fullName evidence="17">Cytochrome P450</fullName>
    </recommendedName>
</protein>
<dbReference type="Gene3D" id="1.10.630.10">
    <property type="entry name" value="Cytochrome P450"/>
    <property type="match status" value="1"/>
</dbReference>
<keyword evidence="9 14" id="KW-0560">Oxidoreductase</keyword>
<dbReference type="OrthoDB" id="1470350at2759"/>
<sequence>MFRRPMRLILMRLGVNGPKPIVVFGNFLHRCVRPLAVIDVGYLKKYGTIIGVYDGRNPVLLVAEPEIIKQITVKDFQAFADRRSLTTEHPIINKALFLNTGDDWKRLRTIMSPTFTSGKMRRMYHLVRECVREMCDHLDVIAGGQPINIRPVHQCFALDVIASCAFATKINAQSEPNSEFVVNGRRAMDFNVWQMIPSFVFPKWLNRALGVRTQFVEEPSEYMFTMARHILANRRRQTGVGKEYHDFIQLLIDANARHTNNNNKSIDLSDDEEEVVETQQKLYFGTKTMTEEEIIAQSWLFLLAGFESTATTMAYLSYELARNPDVQQRLYEEVVEAMDSEGEIDYDRLHGLPYLDAVFSESMRLYPVATRLEREAGQPVVLKTSSGADIPIFKGQLVEIPVHAIHRSERYYPNPNQFDPDRFLPQNKHLIAPYTYLPFGTGPRNCIGNRFAIMEVKLCIAHLVKRFRFTTTAQTESKLLYVNLSPALVAKSVTIGIEKR</sequence>
<keyword evidence="6 13" id="KW-0479">Metal-binding</keyword>
<dbReference type="AlphaFoldDB" id="A0A7R9KN87"/>
<organism evidence="15">
    <name type="scientific">Medioppia subpectinata</name>
    <dbReference type="NCBI Taxonomy" id="1979941"/>
    <lineage>
        <taxon>Eukaryota</taxon>
        <taxon>Metazoa</taxon>
        <taxon>Ecdysozoa</taxon>
        <taxon>Arthropoda</taxon>
        <taxon>Chelicerata</taxon>
        <taxon>Arachnida</taxon>
        <taxon>Acari</taxon>
        <taxon>Acariformes</taxon>
        <taxon>Sarcoptiformes</taxon>
        <taxon>Oribatida</taxon>
        <taxon>Brachypylina</taxon>
        <taxon>Oppioidea</taxon>
        <taxon>Oppiidae</taxon>
        <taxon>Medioppia</taxon>
    </lineage>
</organism>
<evidence type="ECO:0000256" key="6">
    <source>
        <dbReference type="ARBA" id="ARBA00022723"/>
    </source>
</evidence>
<dbReference type="InterPro" id="IPR001128">
    <property type="entry name" value="Cyt_P450"/>
</dbReference>
<keyword evidence="5 13" id="KW-0349">Heme</keyword>
<evidence type="ECO:0000313" key="16">
    <source>
        <dbReference type="Proteomes" id="UP000759131"/>
    </source>
</evidence>
<accession>A0A7R9KN87</accession>
<dbReference type="PRINTS" id="PR00385">
    <property type="entry name" value="P450"/>
</dbReference>
<dbReference type="GO" id="GO:0005506">
    <property type="term" value="F:iron ion binding"/>
    <property type="evidence" value="ECO:0007669"/>
    <property type="project" value="InterPro"/>
</dbReference>
<evidence type="ECO:0000256" key="7">
    <source>
        <dbReference type="ARBA" id="ARBA00022824"/>
    </source>
</evidence>
<evidence type="ECO:0000313" key="15">
    <source>
        <dbReference type="EMBL" id="CAD7626261.1"/>
    </source>
</evidence>
<keyword evidence="10 13" id="KW-0408">Iron</keyword>
<dbReference type="PRINTS" id="PR00463">
    <property type="entry name" value="EP450I"/>
</dbReference>
<dbReference type="PROSITE" id="PS00086">
    <property type="entry name" value="CYTOCHROME_P450"/>
    <property type="match status" value="1"/>
</dbReference>
<evidence type="ECO:0000256" key="10">
    <source>
        <dbReference type="ARBA" id="ARBA00023004"/>
    </source>
</evidence>
<gene>
    <name evidence="15" type="ORF">OSB1V03_LOCUS6694</name>
</gene>
<dbReference type="FunFam" id="1.10.630.10:FF:000042">
    <property type="entry name" value="Cytochrome P450"/>
    <property type="match status" value="1"/>
</dbReference>
<dbReference type="InterPro" id="IPR017972">
    <property type="entry name" value="Cyt_P450_CS"/>
</dbReference>